<gene>
    <name evidence="2" type="ORF">FKY71_04585</name>
</gene>
<proteinExistence type="inferred from homology"/>
<dbReference type="EMBL" id="VIFK01000020">
    <property type="protein sequence ID" value="TQF00190.1"/>
    <property type="molecule type" value="Genomic_DNA"/>
</dbReference>
<accession>A0A540VTW3</accession>
<dbReference type="Proteomes" id="UP000315400">
    <property type="component" value="Unassembled WGS sequence"/>
</dbReference>
<evidence type="ECO:0000256" key="1">
    <source>
        <dbReference type="ARBA" id="ARBA00006484"/>
    </source>
</evidence>
<protein>
    <submittedName>
        <fullName evidence="2">Glucose 1-dehydrogenase</fullName>
        <ecNumber evidence="2">1.1.1.47</ecNumber>
    </submittedName>
</protein>
<dbReference type="FunFam" id="3.40.50.720:FF:000084">
    <property type="entry name" value="Short-chain dehydrogenase reductase"/>
    <property type="match status" value="1"/>
</dbReference>
<dbReference type="PRINTS" id="PR00081">
    <property type="entry name" value="GDHRDH"/>
</dbReference>
<dbReference type="PANTHER" id="PTHR42760">
    <property type="entry name" value="SHORT-CHAIN DEHYDROGENASES/REDUCTASES FAMILY MEMBER"/>
    <property type="match status" value="1"/>
</dbReference>
<comment type="caution">
    <text evidence="2">The sequence shown here is derived from an EMBL/GenBank/DDBJ whole genome shotgun (WGS) entry which is preliminary data.</text>
</comment>
<dbReference type="PRINTS" id="PR00080">
    <property type="entry name" value="SDRFAMILY"/>
</dbReference>
<evidence type="ECO:0000313" key="2">
    <source>
        <dbReference type="EMBL" id="TQF00190.1"/>
    </source>
</evidence>
<dbReference type="InterPro" id="IPR036291">
    <property type="entry name" value="NAD(P)-bd_dom_sf"/>
</dbReference>
<dbReference type="Pfam" id="PF13561">
    <property type="entry name" value="adh_short_C2"/>
    <property type="match status" value="1"/>
</dbReference>
<comment type="similarity">
    <text evidence="1">Belongs to the short-chain dehydrogenases/reductases (SDR) family.</text>
</comment>
<keyword evidence="2" id="KW-0560">Oxidoreductase</keyword>
<name>A0A540VTW3_9GAMM</name>
<dbReference type="AlphaFoldDB" id="A0A540VTW3"/>
<evidence type="ECO:0000313" key="3">
    <source>
        <dbReference type="Proteomes" id="UP000315400"/>
    </source>
</evidence>
<dbReference type="SUPFAM" id="SSF51735">
    <property type="entry name" value="NAD(P)-binding Rossmann-fold domains"/>
    <property type="match status" value="1"/>
</dbReference>
<dbReference type="Gene3D" id="3.40.50.720">
    <property type="entry name" value="NAD(P)-binding Rossmann-like Domain"/>
    <property type="match status" value="1"/>
</dbReference>
<sequence>MTKMFDLSGKTVLVTGAGGGLGMAHTAALASAGARIIAADVDGEQLRSGLASAGLDNYDIHPVEMDVSDCRGAATVVEQCAGEHDGIDILVNNAGISLPAPLIDYEPSAFDRTMAVNLRGLFFLSQAFARSLRDLGRGGSIINIASIGGMVVDGPTSAAYDASKAAVIQLTRNLAVEFAPLGIRANAIAPGITRTEMTRRFTEDPDTLHELTTKKIPLGRVGEPEDMGGAVVFLASDAASYVTGHTLNVDGGWVAI</sequence>
<dbReference type="NCBIfam" id="NF005559">
    <property type="entry name" value="PRK07231.1"/>
    <property type="match status" value="1"/>
</dbReference>
<organism evidence="2 3">
    <name type="scientific">Spiribacter salinus</name>
    <dbReference type="NCBI Taxonomy" id="1335746"/>
    <lineage>
        <taxon>Bacteria</taxon>
        <taxon>Pseudomonadati</taxon>
        <taxon>Pseudomonadota</taxon>
        <taxon>Gammaproteobacteria</taxon>
        <taxon>Chromatiales</taxon>
        <taxon>Ectothiorhodospiraceae</taxon>
        <taxon>Spiribacter</taxon>
    </lineage>
</organism>
<dbReference type="GO" id="GO:0047936">
    <property type="term" value="F:glucose 1-dehydrogenase [NAD(P)+] activity"/>
    <property type="evidence" value="ECO:0007669"/>
    <property type="project" value="UniProtKB-EC"/>
</dbReference>
<dbReference type="EC" id="1.1.1.47" evidence="2"/>
<reference evidence="2 3" key="1">
    <citation type="submission" date="2019-06" db="EMBL/GenBank/DDBJ databases">
        <title>Metagenome assembled Genome of Spiribacter salinus SL48-SHIP from the microbial mat of Salt Lake 48 (Novosibirsk region, Russia).</title>
        <authorList>
            <person name="Shipova A."/>
            <person name="Rozanov A.S."/>
            <person name="Bryanskaya A.V."/>
            <person name="Peltek S.E."/>
        </authorList>
    </citation>
    <scope>NUCLEOTIDE SEQUENCE [LARGE SCALE GENOMIC DNA]</scope>
    <source>
        <strain evidence="2">SL48-SHIP-2</strain>
    </source>
</reference>
<dbReference type="InterPro" id="IPR002347">
    <property type="entry name" value="SDR_fam"/>
</dbReference>